<keyword evidence="1" id="KW-0249">Electron transport</keyword>
<evidence type="ECO:0000256" key="1">
    <source>
        <dbReference type="RuleBase" id="RU004430"/>
    </source>
</evidence>
<name>A0A8A1RXM5_9EUKA</name>
<keyword evidence="1" id="KW-1278">Translocase</keyword>
<feature type="transmembrane region" description="Helical" evidence="1">
    <location>
        <begin position="94"/>
        <end position="117"/>
    </location>
</feature>
<dbReference type="AlphaFoldDB" id="A0A8A1RXM5"/>
<feature type="transmembrane region" description="Helical" evidence="1">
    <location>
        <begin position="6"/>
        <end position="28"/>
    </location>
</feature>
<feature type="transmembrane region" description="Helical" evidence="1">
    <location>
        <begin position="35"/>
        <end position="53"/>
    </location>
</feature>
<evidence type="ECO:0000313" key="2">
    <source>
        <dbReference type="EMBL" id="QST19746.2"/>
    </source>
</evidence>
<comment type="similarity">
    <text evidence="1">Belongs to the complex I subunit 6 family.</text>
</comment>
<sequence length="217" mass="24884">MMFLTASYFIFHFFSGFSVICSLMVVSAKNPIHSVLFLILTFFNLSCLLFILNVEFLPILFLIVYVGAIAVLFLFVLIMLNIKLSELKEGSKQYFFIALIFGIIFLVETLLVFNINFSALNLLGFPLNKAQDSLLSFGFCFDFSIWCFKHSNILYLGELFFTSFAYLFVTLGFVLLLAMMGTITLTLKKNFITKSQDVYNQILRDSNHAIIKYSKEI</sequence>
<protein>
    <recommendedName>
        <fullName evidence="1">NADH-ubiquinone oxidoreductase chain 6</fullName>
        <ecNumber evidence="1">7.1.1.2</ecNumber>
    </recommendedName>
</protein>
<reference evidence="2" key="1">
    <citation type="journal article" date="2021" name="Front. Microbiol.">
        <title>Large Differences in the Haptophyte Phaeocystis globosa Mitochondrial Genomes Driven by Repeat Amplifications.</title>
        <authorList>
            <person name="Song H."/>
            <person name="Chen Y."/>
            <person name="Liu F."/>
            <person name="Chen N."/>
        </authorList>
    </citation>
    <scope>NUCLEOTIDE SEQUENCE</scope>
    <source>
        <strain evidence="2">CNS00262</strain>
        <strain evidence="3">CNS00266</strain>
    </source>
</reference>
<feature type="transmembrane region" description="Helical" evidence="1">
    <location>
        <begin position="59"/>
        <end position="82"/>
    </location>
</feature>
<comment type="function">
    <text evidence="1">Core subunit of the mitochondrial membrane respiratory chain NADH dehydrogenase (Complex I) which catalyzes electron transfer from NADH through the respiratory chain, using ubiquinone as an electron acceptor. Essential for the catalytic activity and assembly of complex I.</text>
</comment>
<keyword evidence="1 2" id="KW-0496">Mitochondrion</keyword>
<dbReference type="InterPro" id="IPR042106">
    <property type="entry name" value="Nuo/plastoQ_OxRdtase_6_NuoJ"/>
</dbReference>
<evidence type="ECO:0000313" key="3">
    <source>
        <dbReference type="EMBL" id="QST19765.2"/>
    </source>
</evidence>
<keyword evidence="1" id="KW-1133">Transmembrane helix</keyword>
<dbReference type="PANTHER" id="PTHR33269">
    <property type="entry name" value="NADH-UBIQUINONE OXIDOREDUCTASE CHAIN 6"/>
    <property type="match status" value="1"/>
</dbReference>
<dbReference type="PANTHER" id="PTHR33269:SF17">
    <property type="entry name" value="NADH-UBIQUINONE OXIDOREDUCTASE CHAIN 6"/>
    <property type="match status" value="1"/>
</dbReference>
<dbReference type="EMBL" id="MW435862">
    <property type="protein sequence ID" value="QST19765.2"/>
    <property type="molecule type" value="Genomic_DNA"/>
</dbReference>
<dbReference type="GO" id="GO:0031966">
    <property type="term" value="C:mitochondrial membrane"/>
    <property type="evidence" value="ECO:0007669"/>
    <property type="project" value="UniProtKB-SubCell"/>
</dbReference>
<geneLocation type="mitochondrion" evidence="2"/>
<organism evidence="2">
    <name type="scientific">Phaeocystis globosa</name>
    <dbReference type="NCBI Taxonomy" id="33658"/>
    <lineage>
        <taxon>Eukaryota</taxon>
        <taxon>Haptista</taxon>
        <taxon>Haptophyta</taxon>
        <taxon>Prymnesiophyceae</taxon>
        <taxon>Phaeocystales</taxon>
        <taxon>Phaeocystaceae</taxon>
        <taxon>Phaeocystis</taxon>
    </lineage>
</organism>
<keyword evidence="1" id="KW-0679">Respiratory chain</keyword>
<feature type="transmembrane region" description="Helical" evidence="1">
    <location>
        <begin position="164"/>
        <end position="187"/>
    </location>
</feature>
<keyword evidence="1" id="KW-0520">NAD</keyword>
<keyword evidence="1" id="KW-0472">Membrane</keyword>
<keyword evidence="1" id="KW-0812">Transmembrane</keyword>
<dbReference type="EMBL" id="MW435861">
    <property type="protein sequence ID" value="QST19746.2"/>
    <property type="molecule type" value="Genomic_DNA"/>
</dbReference>
<keyword evidence="1" id="KW-0813">Transport</keyword>
<dbReference type="GO" id="GO:0008137">
    <property type="term" value="F:NADH dehydrogenase (ubiquinone) activity"/>
    <property type="evidence" value="ECO:0007669"/>
    <property type="project" value="UniProtKB-UniRule"/>
</dbReference>
<dbReference type="InterPro" id="IPR001457">
    <property type="entry name" value="NADH_UbQ/plastoQ_OxRdtase_su6"/>
</dbReference>
<comment type="subcellular location">
    <subcellularLocation>
        <location evidence="1">Mitochondrion membrane</location>
        <topology evidence="1">Multi-pass membrane protein</topology>
    </subcellularLocation>
</comment>
<dbReference type="Gene3D" id="1.20.120.1200">
    <property type="entry name" value="NADH-ubiquinone/plastoquinone oxidoreductase chain 6, subunit NuoJ"/>
    <property type="match status" value="1"/>
</dbReference>
<proteinExistence type="inferred from homology"/>
<comment type="catalytic activity">
    <reaction evidence="1">
        <text>a ubiquinone + NADH + 5 H(+)(in) = a ubiquinol + NAD(+) + 4 H(+)(out)</text>
        <dbReference type="Rhea" id="RHEA:29091"/>
        <dbReference type="Rhea" id="RHEA-COMP:9565"/>
        <dbReference type="Rhea" id="RHEA-COMP:9566"/>
        <dbReference type="ChEBI" id="CHEBI:15378"/>
        <dbReference type="ChEBI" id="CHEBI:16389"/>
        <dbReference type="ChEBI" id="CHEBI:17976"/>
        <dbReference type="ChEBI" id="CHEBI:57540"/>
        <dbReference type="ChEBI" id="CHEBI:57945"/>
        <dbReference type="EC" id="7.1.1.2"/>
    </reaction>
</comment>
<accession>A0A8A1RXM5</accession>
<gene>
    <name evidence="2" type="primary">nad6</name>
</gene>
<dbReference type="EC" id="7.1.1.2" evidence="1"/>
<dbReference type="Pfam" id="PF00499">
    <property type="entry name" value="Oxidored_q3"/>
    <property type="match status" value="1"/>
</dbReference>
<keyword evidence="1" id="KW-0830">Ubiquinone</keyword>